<dbReference type="PANTHER" id="PTHR12413:SF2">
    <property type="entry name" value="DOLICHYL PYROPHOSPHATE GLC1MAN9GLCNAC2 ALPHA-1,3-GLUCOSYLTRANSFERASE-RELATED"/>
    <property type="match status" value="1"/>
</dbReference>
<evidence type="ECO:0000256" key="4">
    <source>
        <dbReference type="ARBA" id="ARBA00022676"/>
    </source>
</evidence>
<reference evidence="11" key="2">
    <citation type="submission" date="2025-08" db="UniProtKB">
        <authorList>
            <consortium name="Ensembl"/>
        </authorList>
    </citation>
    <scope>IDENTIFICATION</scope>
</reference>
<comment type="pathway">
    <text evidence="2 10">Protein modification; protein glycosylation.</text>
</comment>
<dbReference type="GO" id="GO:0005789">
    <property type="term" value="C:endoplasmic reticulum membrane"/>
    <property type="evidence" value="ECO:0007669"/>
    <property type="project" value="UniProtKB-SubCell"/>
</dbReference>
<evidence type="ECO:0000256" key="8">
    <source>
        <dbReference type="ARBA" id="ARBA00022989"/>
    </source>
</evidence>
<comment type="caution">
    <text evidence="10">Lacks conserved residue(s) required for the propagation of feature annotation.</text>
</comment>
<evidence type="ECO:0000313" key="12">
    <source>
        <dbReference type="Proteomes" id="UP000472264"/>
    </source>
</evidence>
<dbReference type="Pfam" id="PF03155">
    <property type="entry name" value="Alg6_Alg8"/>
    <property type="match status" value="1"/>
</dbReference>
<evidence type="ECO:0000256" key="3">
    <source>
        <dbReference type="ARBA" id="ARBA00008715"/>
    </source>
</evidence>
<keyword evidence="4 10" id="KW-0328">Glycosyltransferase</keyword>
<name>A0A665TI90_ECHNA</name>
<dbReference type="GO" id="GO:0042283">
    <property type="term" value="F:dolichyl pyrophosphate Glc1Man9GlcNAc2 alpha-1,3-glucosyltransferase activity"/>
    <property type="evidence" value="ECO:0007669"/>
    <property type="project" value="TreeGrafter"/>
</dbReference>
<keyword evidence="5 10" id="KW-0808">Transferase</keyword>
<evidence type="ECO:0000256" key="10">
    <source>
        <dbReference type="RuleBase" id="RU363110"/>
    </source>
</evidence>
<evidence type="ECO:0000313" key="11">
    <source>
        <dbReference type="Ensembl" id="ENSENLP00000009564.1"/>
    </source>
</evidence>
<comment type="similarity">
    <text evidence="3 10">Belongs to the ALG6/ALG8 glucosyltransferase family.</text>
</comment>
<keyword evidence="7 10" id="KW-0256">Endoplasmic reticulum</keyword>
<proteinExistence type="inferred from homology"/>
<sequence>MSIKSSFQSVMAATGLHNRSWFPALAVGVSLLKSLFIGAYHSTDFEVHRNWLAVTYSLPVSRWYHENTSEWTLDYPPLFAWFEFGLSQVAQHFDGNMLLVENLNYSSPSTVLFQRLSVIITDLVFMYWPNTCRSD</sequence>
<dbReference type="InterPro" id="IPR004856">
    <property type="entry name" value="Glyco_trans_ALG6/ALG8"/>
</dbReference>
<keyword evidence="6 10" id="KW-0812">Transmembrane</keyword>
<evidence type="ECO:0000256" key="6">
    <source>
        <dbReference type="ARBA" id="ARBA00022692"/>
    </source>
</evidence>
<dbReference type="Proteomes" id="UP000472264">
    <property type="component" value="Chromosome 14"/>
</dbReference>
<dbReference type="EC" id="2.4.1.-" evidence="10"/>
<gene>
    <name evidence="11" type="primary">alg8</name>
</gene>
<evidence type="ECO:0000256" key="2">
    <source>
        <dbReference type="ARBA" id="ARBA00004922"/>
    </source>
</evidence>
<evidence type="ECO:0000256" key="9">
    <source>
        <dbReference type="ARBA" id="ARBA00023136"/>
    </source>
</evidence>
<comment type="subcellular location">
    <subcellularLocation>
        <location evidence="1 10">Endoplasmic reticulum membrane</location>
        <topology evidence="1 10">Multi-pass membrane protein</topology>
    </subcellularLocation>
</comment>
<evidence type="ECO:0000256" key="7">
    <source>
        <dbReference type="ARBA" id="ARBA00022824"/>
    </source>
</evidence>
<dbReference type="UniPathway" id="UPA00378"/>
<protein>
    <recommendedName>
        <fullName evidence="10">Alpha-1,3-glucosyltransferase</fullName>
        <ecNumber evidence="10">2.4.1.-</ecNumber>
    </recommendedName>
</protein>
<reference evidence="11" key="1">
    <citation type="submission" date="2021-04" db="EMBL/GenBank/DDBJ databases">
        <authorList>
            <consortium name="Wellcome Sanger Institute Data Sharing"/>
        </authorList>
    </citation>
    <scope>NUCLEOTIDE SEQUENCE [LARGE SCALE GENOMIC DNA]</scope>
</reference>
<reference evidence="11" key="3">
    <citation type="submission" date="2025-09" db="UniProtKB">
        <authorList>
            <consortium name="Ensembl"/>
        </authorList>
    </citation>
    <scope>IDENTIFICATION</scope>
</reference>
<evidence type="ECO:0000256" key="1">
    <source>
        <dbReference type="ARBA" id="ARBA00004477"/>
    </source>
</evidence>
<dbReference type="PANTHER" id="PTHR12413">
    <property type="entry name" value="DOLICHYL GLYCOSYLTRANSFERASE"/>
    <property type="match status" value="1"/>
</dbReference>
<keyword evidence="8 10" id="KW-1133">Transmembrane helix</keyword>
<feature type="transmembrane region" description="Helical" evidence="10">
    <location>
        <begin position="20"/>
        <end position="40"/>
    </location>
</feature>
<organism evidence="11 12">
    <name type="scientific">Echeneis naucrates</name>
    <name type="common">Live sharksucker</name>
    <dbReference type="NCBI Taxonomy" id="173247"/>
    <lineage>
        <taxon>Eukaryota</taxon>
        <taxon>Metazoa</taxon>
        <taxon>Chordata</taxon>
        <taxon>Craniata</taxon>
        <taxon>Vertebrata</taxon>
        <taxon>Euteleostomi</taxon>
        <taxon>Actinopterygii</taxon>
        <taxon>Neopterygii</taxon>
        <taxon>Teleostei</taxon>
        <taxon>Neoteleostei</taxon>
        <taxon>Acanthomorphata</taxon>
        <taxon>Carangaria</taxon>
        <taxon>Carangiformes</taxon>
        <taxon>Echeneidae</taxon>
        <taxon>Echeneis</taxon>
    </lineage>
</organism>
<dbReference type="GO" id="GO:0006487">
    <property type="term" value="P:protein N-linked glycosylation"/>
    <property type="evidence" value="ECO:0007669"/>
    <property type="project" value="TreeGrafter"/>
</dbReference>
<keyword evidence="12" id="KW-1185">Reference proteome</keyword>
<dbReference type="AlphaFoldDB" id="A0A665TI90"/>
<accession>A0A665TI90</accession>
<dbReference type="Ensembl" id="ENSENLT00000010019.1">
    <property type="protein sequence ID" value="ENSENLP00000009564.1"/>
    <property type="gene ID" value="ENSENLG00000004611.1"/>
</dbReference>
<evidence type="ECO:0000256" key="5">
    <source>
        <dbReference type="ARBA" id="ARBA00022679"/>
    </source>
</evidence>
<keyword evidence="9 10" id="KW-0472">Membrane</keyword>